<gene>
    <name evidence="2" type="ORF">OCOJLMKI_2325</name>
</gene>
<proteinExistence type="predicted"/>
<dbReference type="RefSeq" id="WP_238244261.1">
    <property type="nucleotide sequence ID" value="NZ_BPQP01000033.1"/>
</dbReference>
<organism evidence="2 3">
    <name type="scientific">Methylobacterium iners</name>
    <dbReference type="NCBI Taxonomy" id="418707"/>
    <lineage>
        <taxon>Bacteria</taxon>
        <taxon>Pseudomonadati</taxon>
        <taxon>Pseudomonadota</taxon>
        <taxon>Alphaproteobacteria</taxon>
        <taxon>Hyphomicrobiales</taxon>
        <taxon>Methylobacteriaceae</taxon>
        <taxon>Methylobacterium</taxon>
    </lineage>
</organism>
<evidence type="ECO:0000313" key="3">
    <source>
        <dbReference type="Proteomes" id="UP001055125"/>
    </source>
</evidence>
<keyword evidence="1" id="KW-0472">Membrane</keyword>
<name>A0ABQ4RX20_9HYPH</name>
<accession>A0ABQ4RX20</accession>
<reference evidence="2" key="1">
    <citation type="journal article" date="2021" name="Front. Microbiol.">
        <title>Comprehensive Comparative Genomics and Phenotyping of Methylobacterium Species.</title>
        <authorList>
            <person name="Alessa O."/>
            <person name="Ogura Y."/>
            <person name="Fujitani Y."/>
            <person name="Takami H."/>
            <person name="Hayashi T."/>
            <person name="Sahin N."/>
            <person name="Tani A."/>
        </authorList>
    </citation>
    <scope>NUCLEOTIDE SEQUENCE</scope>
    <source>
        <strain evidence="2">DSM 19015</strain>
    </source>
</reference>
<keyword evidence="1" id="KW-1133">Transmembrane helix</keyword>
<protein>
    <submittedName>
        <fullName evidence="2">Uncharacterized protein</fullName>
    </submittedName>
</protein>
<evidence type="ECO:0000256" key="1">
    <source>
        <dbReference type="SAM" id="Phobius"/>
    </source>
</evidence>
<keyword evidence="3" id="KW-1185">Reference proteome</keyword>
<dbReference type="EMBL" id="BPQP01000033">
    <property type="protein sequence ID" value="GJD95116.1"/>
    <property type="molecule type" value="Genomic_DNA"/>
</dbReference>
<sequence length="53" mass="5144">MSGFEWAAYLSDGLVGCAVIAGIFITGWALGARAGAPATPGPGPVLDASGHGE</sequence>
<reference evidence="2" key="2">
    <citation type="submission" date="2021-08" db="EMBL/GenBank/DDBJ databases">
        <authorList>
            <person name="Tani A."/>
            <person name="Ola A."/>
            <person name="Ogura Y."/>
            <person name="Katsura K."/>
            <person name="Hayashi T."/>
        </authorList>
    </citation>
    <scope>NUCLEOTIDE SEQUENCE</scope>
    <source>
        <strain evidence="2">DSM 19015</strain>
    </source>
</reference>
<dbReference type="Proteomes" id="UP001055125">
    <property type="component" value="Unassembled WGS sequence"/>
</dbReference>
<keyword evidence="1" id="KW-0812">Transmembrane</keyword>
<feature type="transmembrane region" description="Helical" evidence="1">
    <location>
        <begin position="6"/>
        <end position="30"/>
    </location>
</feature>
<evidence type="ECO:0000313" key="2">
    <source>
        <dbReference type="EMBL" id="GJD95116.1"/>
    </source>
</evidence>
<comment type="caution">
    <text evidence="2">The sequence shown here is derived from an EMBL/GenBank/DDBJ whole genome shotgun (WGS) entry which is preliminary data.</text>
</comment>